<evidence type="ECO:0000313" key="2">
    <source>
        <dbReference type="EMBL" id="AFI06308.1"/>
    </source>
</evidence>
<dbReference type="PATRIC" id="fig|1163745.3.peg.1379"/>
<dbReference type="AlphaFoldDB" id="I0ETN9"/>
<name>I0ETN9_HELCM</name>
<sequence length="71" mass="8226">MFLVSNVNNSVFDYLLFKGAEFCFYALVNAELFKKLRFKSGTSNLLRSHAKFLKIPLLEPNKLKELKTLIL</sequence>
<accession>I0ETN9</accession>
<dbReference type="EMBL" id="CP003481">
    <property type="protein sequence ID" value="AFI05508.1"/>
    <property type="molecule type" value="Genomic_DNA"/>
</dbReference>
<proteinExistence type="predicted"/>
<dbReference type="Proteomes" id="UP000005013">
    <property type="component" value="Chromosome"/>
</dbReference>
<protein>
    <submittedName>
        <fullName evidence="2">Uncharacterized protein</fullName>
    </submittedName>
</protein>
<evidence type="ECO:0000313" key="3">
    <source>
        <dbReference type="Proteomes" id="UP000005013"/>
    </source>
</evidence>
<gene>
    <name evidence="1" type="ordered locus">HCD_02440</name>
    <name evidence="2" type="ordered locus">HCD_06530</name>
</gene>
<dbReference type="KEGG" id="hcm:HCD_06530"/>
<reference evidence="2 3" key="1">
    <citation type="journal article" date="2013" name="PLoS ONE">
        <title>Sequence Divergence and Conservation in Genomes ofHelicobacter cetorum Strains from a Dolphin and a Whale.</title>
        <authorList>
            <person name="Kersulyte D."/>
            <person name="Rossi M."/>
            <person name="Berg D.E."/>
        </authorList>
    </citation>
    <scope>NUCLEOTIDE SEQUENCE [LARGE SCALE GENOMIC DNA]</scope>
    <source>
        <strain evidence="2 3">MIT 99-5656</strain>
    </source>
</reference>
<dbReference type="HOGENOM" id="CLU_2734474_0_0_7"/>
<evidence type="ECO:0000313" key="1">
    <source>
        <dbReference type="EMBL" id="AFI05508.1"/>
    </source>
</evidence>
<organism evidence="2 3">
    <name type="scientific">Helicobacter cetorum (strain ATCC BAA-540 / CCUG 52418 / MIT 99-5656)</name>
    <dbReference type="NCBI Taxonomy" id="1163745"/>
    <lineage>
        <taxon>Bacteria</taxon>
        <taxon>Pseudomonadati</taxon>
        <taxon>Campylobacterota</taxon>
        <taxon>Epsilonproteobacteria</taxon>
        <taxon>Campylobacterales</taxon>
        <taxon>Helicobacteraceae</taxon>
        <taxon>Helicobacter</taxon>
    </lineage>
</organism>
<dbReference type="EMBL" id="CP003481">
    <property type="protein sequence ID" value="AFI06308.1"/>
    <property type="molecule type" value="Genomic_DNA"/>
</dbReference>
<keyword evidence="3" id="KW-1185">Reference proteome</keyword>
<dbReference type="KEGG" id="hcm:HCD_02440"/>